<dbReference type="AlphaFoldDB" id="A0AAV8VE68"/>
<protein>
    <submittedName>
        <fullName evidence="1">Uncharacterized protein</fullName>
    </submittedName>
</protein>
<dbReference type="Proteomes" id="UP001159042">
    <property type="component" value="Unassembled WGS sequence"/>
</dbReference>
<accession>A0AAV8VE68</accession>
<name>A0AAV8VE68_9CUCU</name>
<keyword evidence="2" id="KW-1185">Reference proteome</keyword>
<gene>
    <name evidence="1" type="ORF">NQ315_006637</name>
</gene>
<proteinExistence type="predicted"/>
<evidence type="ECO:0000313" key="2">
    <source>
        <dbReference type="Proteomes" id="UP001159042"/>
    </source>
</evidence>
<dbReference type="EMBL" id="JANEYG010000121">
    <property type="protein sequence ID" value="KAJ8912565.1"/>
    <property type="molecule type" value="Genomic_DNA"/>
</dbReference>
<evidence type="ECO:0000313" key="1">
    <source>
        <dbReference type="EMBL" id="KAJ8912565.1"/>
    </source>
</evidence>
<organism evidence="1 2">
    <name type="scientific">Exocentrus adspersus</name>
    <dbReference type="NCBI Taxonomy" id="1586481"/>
    <lineage>
        <taxon>Eukaryota</taxon>
        <taxon>Metazoa</taxon>
        <taxon>Ecdysozoa</taxon>
        <taxon>Arthropoda</taxon>
        <taxon>Hexapoda</taxon>
        <taxon>Insecta</taxon>
        <taxon>Pterygota</taxon>
        <taxon>Neoptera</taxon>
        <taxon>Endopterygota</taxon>
        <taxon>Coleoptera</taxon>
        <taxon>Polyphaga</taxon>
        <taxon>Cucujiformia</taxon>
        <taxon>Chrysomeloidea</taxon>
        <taxon>Cerambycidae</taxon>
        <taxon>Lamiinae</taxon>
        <taxon>Acanthocinini</taxon>
        <taxon>Exocentrus</taxon>
    </lineage>
</organism>
<sequence length="73" mass="8754">MLAWYFLYFQEYYHDSMNKELFEKWLKEKLLPTQPGGAIVNYYDNTPYHSALAEKDLLEICKKTTGHMNEVML</sequence>
<reference evidence="1 2" key="1">
    <citation type="journal article" date="2023" name="Insect Mol. Biol.">
        <title>Genome sequencing provides insights into the evolution of gene families encoding plant cell wall-degrading enzymes in longhorned beetles.</title>
        <authorList>
            <person name="Shin N.R."/>
            <person name="Okamura Y."/>
            <person name="Kirsch R."/>
            <person name="Pauchet Y."/>
        </authorList>
    </citation>
    <scope>NUCLEOTIDE SEQUENCE [LARGE SCALE GENOMIC DNA]</scope>
    <source>
        <strain evidence="1">EAD_L_NR</strain>
    </source>
</reference>
<comment type="caution">
    <text evidence="1">The sequence shown here is derived from an EMBL/GenBank/DDBJ whole genome shotgun (WGS) entry which is preliminary data.</text>
</comment>